<keyword evidence="2" id="KW-1185">Reference proteome</keyword>
<dbReference type="RefSeq" id="WP_135795112.1">
    <property type="nucleotide sequence ID" value="NZ_CP032096.1"/>
</dbReference>
<name>A0A4P7NXC0_9GAMM</name>
<accession>A0A4P7NXC0</accession>
<reference evidence="1 2" key="1">
    <citation type="submission" date="2018-08" db="EMBL/GenBank/DDBJ databases">
        <title>Horizontal acquisition of hydrogen conversion ability and other habitat adaptations in Hydrogenovibrio crunogenus strains.</title>
        <authorList>
            <person name="Gonnella G."/>
            <person name="Adam N."/>
            <person name="Perner M."/>
        </authorList>
    </citation>
    <scope>NUCLEOTIDE SEQUENCE [LARGE SCALE GENOMIC DNA]</scope>
    <source>
        <strain evidence="1 2">SP-41</strain>
    </source>
</reference>
<proteinExistence type="predicted"/>
<dbReference type="Proteomes" id="UP000296201">
    <property type="component" value="Chromosome"/>
</dbReference>
<dbReference type="AlphaFoldDB" id="A0A4P7NXC0"/>
<evidence type="ECO:0000313" key="2">
    <source>
        <dbReference type="Proteomes" id="UP000296201"/>
    </source>
</evidence>
<gene>
    <name evidence="1" type="ORF">GHNINEIG_00431</name>
</gene>
<evidence type="ECO:0000313" key="1">
    <source>
        <dbReference type="EMBL" id="QBZ82401.1"/>
    </source>
</evidence>
<protein>
    <submittedName>
        <fullName evidence="1">Uncharacterized protein</fullName>
    </submittedName>
</protein>
<organism evidence="1 2">
    <name type="scientific">Hydrogenovibrio crunogenus</name>
    <dbReference type="NCBI Taxonomy" id="39765"/>
    <lineage>
        <taxon>Bacteria</taxon>
        <taxon>Pseudomonadati</taxon>
        <taxon>Pseudomonadota</taxon>
        <taxon>Gammaproteobacteria</taxon>
        <taxon>Thiotrichales</taxon>
        <taxon>Piscirickettsiaceae</taxon>
        <taxon>Hydrogenovibrio</taxon>
    </lineage>
</organism>
<sequence length="81" mass="9003">MERVYIGLELDKLVELMQKGDICGADIHVLSVEAKELVQQACLKSCVKKMCSGCEMSDACGRFQCVSATPIEQIKTSLERY</sequence>
<dbReference type="EMBL" id="CP032096">
    <property type="protein sequence ID" value="QBZ82401.1"/>
    <property type="molecule type" value="Genomic_DNA"/>
</dbReference>
<dbReference type="OrthoDB" id="5919030at2"/>